<dbReference type="Gramene" id="KRH04008">
    <property type="protein sequence ID" value="KRH04008"/>
    <property type="gene ID" value="GLYMA_17G133700"/>
</dbReference>
<dbReference type="AlphaFoldDB" id="A0A0R0FLI1"/>
<accession>A0A0R0FLI1</accession>
<proteinExistence type="predicted"/>
<keyword evidence="4" id="KW-1185">Reference proteome</keyword>
<evidence type="ECO:0000313" key="3">
    <source>
        <dbReference type="EnsemblPlants" id="KRH04008"/>
    </source>
</evidence>
<sequence length="114" mass="13700">MILYFKKHYALRMSDVVMYAVVSQFSCDSPCRISILIFGRTSPISYLLFTFIFFHPHNFNFFYPNTKFEKKNQLKYLKFLNFKFSYPKSLKSHVNDDLGLDLFYTCIIIKLLFM</sequence>
<name>A0A0R0FLI1_SOYBN</name>
<reference evidence="2" key="3">
    <citation type="submission" date="2018-07" db="EMBL/GenBank/DDBJ databases">
        <title>WGS assembly of Glycine max.</title>
        <authorList>
            <person name="Schmutz J."/>
            <person name="Cannon S."/>
            <person name="Schlueter J."/>
            <person name="Ma J."/>
            <person name="Mitros T."/>
            <person name="Nelson W."/>
            <person name="Hyten D."/>
            <person name="Song Q."/>
            <person name="Thelen J."/>
            <person name="Cheng J."/>
            <person name="Xu D."/>
            <person name="Hellsten U."/>
            <person name="May G."/>
            <person name="Yu Y."/>
            <person name="Sakurai T."/>
            <person name="Umezawa T."/>
            <person name="Bhattacharyya M."/>
            <person name="Sandhu D."/>
            <person name="Valliyodan B."/>
            <person name="Lindquist E."/>
            <person name="Peto M."/>
            <person name="Grant D."/>
            <person name="Shu S."/>
            <person name="Goodstein D."/>
            <person name="Barry K."/>
            <person name="Futrell-Griggs M."/>
            <person name="Abernathy B."/>
            <person name="Du J."/>
            <person name="Tian Z."/>
            <person name="Zhu L."/>
            <person name="Gill N."/>
            <person name="Joshi T."/>
            <person name="Libault M."/>
            <person name="Sethuraman A."/>
            <person name="Zhang X."/>
            <person name="Shinozaki K."/>
            <person name="Nguyen H."/>
            <person name="Wing R."/>
            <person name="Cregan P."/>
            <person name="Specht J."/>
            <person name="Grimwood J."/>
            <person name="Rokhsar D."/>
            <person name="Stacey G."/>
            <person name="Shoemaker R."/>
            <person name="Jackson S."/>
        </authorList>
    </citation>
    <scope>NUCLEOTIDE SEQUENCE</scope>
    <source>
        <tissue evidence="2">Callus</tissue>
    </source>
</reference>
<keyword evidence="1" id="KW-0472">Membrane</keyword>
<feature type="transmembrane region" description="Helical" evidence="1">
    <location>
        <begin position="44"/>
        <end position="63"/>
    </location>
</feature>
<keyword evidence="1" id="KW-1133">Transmembrane helix</keyword>
<evidence type="ECO:0000256" key="1">
    <source>
        <dbReference type="SAM" id="Phobius"/>
    </source>
</evidence>
<evidence type="ECO:0000313" key="4">
    <source>
        <dbReference type="Proteomes" id="UP000008827"/>
    </source>
</evidence>
<dbReference type="Proteomes" id="UP000008827">
    <property type="component" value="Chromosome 17"/>
</dbReference>
<protein>
    <submittedName>
        <fullName evidence="2 3">Uncharacterized protein</fullName>
    </submittedName>
</protein>
<dbReference type="EMBL" id="CM000850">
    <property type="protein sequence ID" value="KRH04008.1"/>
    <property type="molecule type" value="Genomic_DNA"/>
</dbReference>
<organism evidence="2">
    <name type="scientific">Glycine max</name>
    <name type="common">Soybean</name>
    <name type="synonym">Glycine hispida</name>
    <dbReference type="NCBI Taxonomy" id="3847"/>
    <lineage>
        <taxon>Eukaryota</taxon>
        <taxon>Viridiplantae</taxon>
        <taxon>Streptophyta</taxon>
        <taxon>Embryophyta</taxon>
        <taxon>Tracheophyta</taxon>
        <taxon>Spermatophyta</taxon>
        <taxon>Magnoliopsida</taxon>
        <taxon>eudicotyledons</taxon>
        <taxon>Gunneridae</taxon>
        <taxon>Pentapetalae</taxon>
        <taxon>rosids</taxon>
        <taxon>fabids</taxon>
        <taxon>Fabales</taxon>
        <taxon>Fabaceae</taxon>
        <taxon>Papilionoideae</taxon>
        <taxon>50 kb inversion clade</taxon>
        <taxon>NPAAA clade</taxon>
        <taxon>indigoferoid/millettioid clade</taxon>
        <taxon>Phaseoleae</taxon>
        <taxon>Glycine</taxon>
        <taxon>Glycine subgen. Soja</taxon>
    </lineage>
</organism>
<keyword evidence="1" id="KW-0812">Transmembrane</keyword>
<evidence type="ECO:0000313" key="2">
    <source>
        <dbReference type="EMBL" id="KRH04008.1"/>
    </source>
</evidence>
<dbReference type="EnsemblPlants" id="KRH04008">
    <property type="protein sequence ID" value="KRH04008"/>
    <property type="gene ID" value="GLYMA_17G133700"/>
</dbReference>
<reference evidence="3" key="2">
    <citation type="submission" date="2018-02" db="UniProtKB">
        <authorList>
            <consortium name="EnsemblPlants"/>
        </authorList>
    </citation>
    <scope>IDENTIFICATION</scope>
    <source>
        <strain evidence="3">Williams 82</strain>
    </source>
</reference>
<reference evidence="2 3" key="1">
    <citation type="journal article" date="2010" name="Nature">
        <title>Genome sequence of the palaeopolyploid soybean.</title>
        <authorList>
            <person name="Schmutz J."/>
            <person name="Cannon S.B."/>
            <person name="Schlueter J."/>
            <person name="Ma J."/>
            <person name="Mitros T."/>
            <person name="Nelson W."/>
            <person name="Hyten D.L."/>
            <person name="Song Q."/>
            <person name="Thelen J.J."/>
            <person name="Cheng J."/>
            <person name="Xu D."/>
            <person name="Hellsten U."/>
            <person name="May G.D."/>
            <person name="Yu Y."/>
            <person name="Sakurai T."/>
            <person name="Umezawa T."/>
            <person name="Bhattacharyya M.K."/>
            <person name="Sandhu D."/>
            <person name="Valliyodan B."/>
            <person name="Lindquist E."/>
            <person name="Peto M."/>
            <person name="Grant D."/>
            <person name="Shu S."/>
            <person name="Goodstein D."/>
            <person name="Barry K."/>
            <person name="Futrell-Griggs M."/>
            <person name="Abernathy B."/>
            <person name="Du J."/>
            <person name="Tian Z."/>
            <person name="Zhu L."/>
            <person name="Gill N."/>
            <person name="Joshi T."/>
            <person name="Libault M."/>
            <person name="Sethuraman A."/>
            <person name="Zhang X.-C."/>
            <person name="Shinozaki K."/>
            <person name="Nguyen H.T."/>
            <person name="Wing R.A."/>
            <person name="Cregan P."/>
            <person name="Specht J."/>
            <person name="Grimwood J."/>
            <person name="Rokhsar D."/>
            <person name="Stacey G."/>
            <person name="Shoemaker R.C."/>
            <person name="Jackson S.A."/>
        </authorList>
    </citation>
    <scope>NUCLEOTIDE SEQUENCE [LARGE SCALE GENOMIC DNA]</scope>
    <source>
        <strain evidence="3">cv. Williams 82</strain>
        <tissue evidence="2">Callus</tissue>
    </source>
</reference>
<dbReference type="InParanoid" id="A0A0R0FLI1"/>
<gene>
    <name evidence="2" type="ORF">GLYMA_17G133700</name>
</gene>